<dbReference type="SUPFAM" id="SSF55729">
    <property type="entry name" value="Acyl-CoA N-acyltransferases (Nat)"/>
    <property type="match status" value="1"/>
</dbReference>
<accession>A0AAV5GT90</accession>
<dbReference type="CDD" id="cd04301">
    <property type="entry name" value="NAT_SF"/>
    <property type="match status" value="1"/>
</dbReference>
<evidence type="ECO:0000313" key="1">
    <source>
        <dbReference type="EMBL" id="GJN92242.1"/>
    </source>
</evidence>
<protein>
    <recommendedName>
        <fullName evidence="3">N-acetyltransferase domain-containing protein</fullName>
    </recommendedName>
</protein>
<evidence type="ECO:0000313" key="2">
    <source>
        <dbReference type="Proteomes" id="UP001342314"/>
    </source>
</evidence>
<gene>
    <name evidence="1" type="ORF">Rhopal_005272-T1</name>
</gene>
<name>A0AAV5GT90_9BASI</name>
<dbReference type="AlphaFoldDB" id="A0AAV5GT90"/>
<sequence>MAASPVRFVRFRPDEAIDVEELRRQRVLCGWGEEKVEFWRDQVRRGVKNLYWVFPSAANEPLPWFGFEPCNFDTARSGPPPPDLSFQPLGHVSLDWEDSDNDESLCDREAGKVTLATFFLLLSQQGKGYGSTVMKEMEEMAKRDLSATSITLNTVDGEFAVQPWWWERQGVPYSPTRRVNEKWYERLGYVAYKRGIPRYPGKTVSGEDILLEAVFMEKKV</sequence>
<dbReference type="InterPro" id="IPR016181">
    <property type="entry name" value="Acyl_CoA_acyltransferase"/>
</dbReference>
<proteinExistence type="predicted"/>
<keyword evidence="2" id="KW-1185">Reference proteome</keyword>
<dbReference type="EMBL" id="BQKY01000010">
    <property type="protein sequence ID" value="GJN92242.1"/>
    <property type="molecule type" value="Genomic_DNA"/>
</dbReference>
<organism evidence="1 2">
    <name type="scientific">Rhodotorula paludigena</name>
    <dbReference type="NCBI Taxonomy" id="86838"/>
    <lineage>
        <taxon>Eukaryota</taxon>
        <taxon>Fungi</taxon>
        <taxon>Dikarya</taxon>
        <taxon>Basidiomycota</taxon>
        <taxon>Pucciniomycotina</taxon>
        <taxon>Microbotryomycetes</taxon>
        <taxon>Sporidiobolales</taxon>
        <taxon>Sporidiobolaceae</taxon>
        <taxon>Rhodotorula</taxon>
    </lineage>
</organism>
<dbReference type="Gene3D" id="3.40.630.30">
    <property type="match status" value="1"/>
</dbReference>
<reference evidence="1 2" key="1">
    <citation type="submission" date="2021-12" db="EMBL/GenBank/DDBJ databases">
        <title>High titer production of polyol ester of fatty acids by Rhodotorula paludigena BS15 towards product separation-free biomass refinery.</title>
        <authorList>
            <person name="Mano J."/>
            <person name="Ono H."/>
            <person name="Tanaka T."/>
            <person name="Naito K."/>
            <person name="Sushida H."/>
            <person name="Ike M."/>
            <person name="Tokuyasu K."/>
            <person name="Kitaoka M."/>
        </authorList>
    </citation>
    <scope>NUCLEOTIDE SEQUENCE [LARGE SCALE GENOMIC DNA]</scope>
    <source>
        <strain evidence="1 2">BS15</strain>
    </source>
</reference>
<comment type="caution">
    <text evidence="1">The sequence shown here is derived from an EMBL/GenBank/DDBJ whole genome shotgun (WGS) entry which is preliminary data.</text>
</comment>
<dbReference type="Proteomes" id="UP001342314">
    <property type="component" value="Unassembled WGS sequence"/>
</dbReference>
<evidence type="ECO:0008006" key="3">
    <source>
        <dbReference type="Google" id="ProtNLM"/>
    </source>
</evidence>